<dbReference type="PANTHER" id="PTHR42881:SF2">
    <property type="entry name" value="PROLYL ENDOPEPTIDASE"/>
    <property type="match status" value="1"/>
</dbReference>
<dbReference type="InterPro" id="IPR001375">
    <property type="entry name" value="Peptidase_S9_cat"/>
</dbReference>
<keyword evidence="5 6" id="KW-0720">Serine protease</keyword>
<comment type="similarity">
    <text evidence="2 6">Belongs to the peptidase S9A family.</text>
</comment>
<dbReference type="InterPro" id="IPR051167">
    <property type="entry name" value="Prolyl_oligopep/macrocyclase"/>
</dbReference>
<evidence type="ECO:0000313" key="11">
    <source>
        <dbReference type="Proteomes" id="UP000278143"/>
    </source>
</evidence>
<dbReference type="SUPFAM" id="SSF53474">
    <property type="entry name" value="alpha/beta-Hydrolases"/>
    <property type="match status" value="1"/>
</dbReference>
<dbReference type="Pfam" id="PF00326">
    <property type="entry name" value="Peptidase_S9"/>
    <property type="match status" value="1"/>
</dbReference>
<evidence type="ECO:0000256" key="6">
    <source>
        <dbReference type="RuleBase" id="RU368024"/>
    </source>
</evidence>
<evidence type="ECO:0000256" key="2">
    <source>
        <dbReference type="ARBA" id="ARBA00005228"/>
    </source>
</evidence>
<dbReference type="PRINTS" id="PR00862">
    <property type="entry name" value="PROLIGOPTASE"/>
</dbReference>
<dbReference type="SUPFAM" id="SSF50993">
    <property type="entry name" value="Peptidase/esterase 'gauge' domain"/>
    <property type="match status" value="1"/>
</dbReference>
<accession>A0A4V1J179</accession>
<gene>
    <name evidence="10" type="ORF">SYNPS1DRAFT_17305</name>
    <name evidence="9" type="ORF">SYNPS1DRAFT_17612</name>
</gene>
<dbReference type="GO" id="GO:0004252">
    <property type="term" value="F:serine-type endopeptidase activity"/>
    <property type="evidence" value="ECO:0007669"/>
    <property type="project" value="UniProtKB-UniRule"/>
</dbReference>
<evidence type="ECO:0000256" key="1">
    <source>
        <dbReference type="ARBA" id="ARBA00001070"/>
    </source>
</evidence>
<dbReference type="GO" id="GO:0006508">
    <property type="term" value="P:proteolysis"/>
    <property type="evidence" value="ECO:0007669"/>
    <property type="project" value="UniProtKB-KW"/>
</dbReference>
<dbReference type="EMBL" id="KZ990436">
    <property type="protein sequence ID" value="RKP24119.1"/>
    <property type="molecule type" value="Genomic_DNA"/>
</dbReference>
<dbReference type="InterPro" id="IPR002470">
    <property type="entry name" value="Peptidase_S9A"/>
</dbReference>
<dbReference type="GO" id="GO:0070012">
    <property type="term" value="F:oligopeptidase activity"/>
    <property type="evidence" value="ECO:0007669"/>
    <property type="project" value="TreeGrafter"/>
</dbReference>
<dbReference type="Gene3D" id="2.130.10.120">
    <property type="entry name" value="Prolyl oligopeptidase, N-terminal domain"/>
    <property type="match status" value="1"/>
</dbReference>
<dbReference type="Proteomes" id="UP000278143">
    <property type="component" value="Unassembled WGS sequence"/>
</dbReference>
<dbReference type="Pfam" id="PF02897">
    <property type="entry name" value="Peptidase_S9_N"/>
    <property type="match status" value="1"/>
</dbReference>
<dbReference type="OrthoDB" id="248387at2759"/>
<dbReference type="PANTHER" id="PTHR42881">
    <property type="entry name" value="PROLYL ENDOPEPTIDASE"/>
    <property type="match status" value="1"/>
</dbReference>
<keyword evidence="11" id="KW-1185">Reference proteome</keyword>
<protein>
    <recommendedName>
        <fullName evidence="6">Prolyl endopeptidase</fullName>
        <ecNumber evidence="6">3.4.21.-</ecNumber>
    </recommendedName>
</protein>
<sequence>WPYPAARRDDSIIDTLHGQRIADPYRWLETANSTETKAFVEAENKVAMDYLKQDSKREAYKQTIDQIHKADQILGIGKRPNYYFMGGSFNGRLDKLTVYRQKSVDAEREHFFDVDAFYKNGTQFLRTYDYSYAGRFFSYVGGSAKGEYTICLVCAEDVEGLCKDKGYAPDVIEGAVDLVEWMKDDVGFFYTRLPKGSGEQASSGTDASASQGEMLYYHAIGTPQSADQLIFQASDSTSSISSVDLSTDSSRLVVTTEKSGISTPWAAQLDQDSKGVPQKPALRKLVNDSKNSYSYAAHKGSRLYFVVNKGKPQSKVVAYDMNAPNGGFVDVIPASSKYIIEGASGIASNYTLVHYAHDGISTAAIHELATGKHVRNIPLPVGIASTVLGRTRCSEVFISLKTPLDPQTIYRYDFASNTLSLFHKTKLPGFDASEFEVRQVSVTGKKGTSFPMIIAARKGIKLDGSHPALLRTFLPSGSWLTPWISHLEVIFVKHFHGVLAFPYLSNVAPPASGQGGNAPQHNYQPDIDRLERATHYLEKQGYTKPALLAVQGEGDGGTVVAAAVNQAPDRFGCAVTAMGFMDLLRYRQSSAEGYVRVNMGDPSKKRDFDTMRQYSPLHHVSANRTYPAMLLMAPADPEGKGASWHSYKMAAELQHKLPNNPRPLMLRVHPSTSNLYSLSKAYSEDMLLDTLSFIATSLGL</sequence>
<reference evidence="9" key="2">
    <citation type="submission" date="2018-07" db="EMBL/GenBank/DDBJ databases">
        <title>Leveraging single-cell genomics to expand the Fungal Tree of Life.</title>
        <authorList>
            <consortium name="DOE Joint Genome Institute"/>
            <person name="Ahrendt S.R."/>
            <person name="Quandt C.A."/>
            <person name="Ciobanu D."/>
            <person name="Clum A."/>
            <person name="Salamov A."/>
            <person name="Andreopoulos B."/>
            <person name="Cheng J.-F."/>
            <person name="Woyke T."/>
            <person name="Pelin A."/>
            <person name="Henrissat B."/>
            <person name="Reynolds N."/>
            <person name="Benny G.L."/>
            <person name="Smith M.E."/>
            <person name="James T.Y."/>
            <person name="Grigoriev I.V."/>
        </authorList>
    </citation>
    <scope>NUCLEOTIDE SEQUENCE</scope>
    <source>
        <strain evidence="9">Benny S71-1</strain>
    </source>
</reference>
<organism evidence="9 11">
    <name type="scientific">Syncephalis pseudoplumigaleata</name>
    <dbReference type="NCBI Taxonomy" id="1712513"/>
    <lineage>
        <taxon>Eukaryota</taxon>
        <taxon>Fungi</taxon>
        <taxon>Fungi incertae sedis</taxon>
        <taxon>Zoopagomycota</taxon>
        <taxon>Zoopagomycotina</taxon>
        <taxon>Zoopagomycetes</taxon>
        <taxon>Zoopagales</taxon>
        <taxon>Piptocephalidaceae</taxon>
        <taxon>Syncephalis</taxon>
    </lineage>
</organism>
<feature type="non-terminal residue" evidence="9">
    <location>
        <position position="1"/>
    </location>
</feature>
<proteinExistence type="inferred from homology"/>
<dbReference type="EMBL" id="KZ990261">
    <property type="protein sequence ID" value="RKP24376.1"/>
    <property type="molecule type" value="Genomic_DNA"/>
</dbReference>
<dbReference type="InterPro" id="IPR029058">
    <property type="entry name" value="AB_hydrolase_fold"/>
</dbReference>
<keyword evidence="4 6" id="KW-0378">Hydrolase</keyword>
<evidence type="ECO:0000256" key="3">
    <source>
        <dbReference type="ARBA" id="ARBA00022670"/>
    </source>
</evidence>
<dbReference type="AlphaFoldDB" id="A0A4V1J179"/>
<evidence type="ECO:0000259" key="8">
    <source>
        <dbReference type="Pfam" id="PF02897"/>
    </source>
</evidence>
<evidence type="ECO:0000313" key="9">
    <source>
        <dbReference type="EMBL" id="RKP24119.1"/>
    </source>
</evidence>
<dbReference type="GO" id="GO:0005829">
    <property type="term" value="C:cytosol"/>
    <property type="evidence" value="ECO:0007669"/>
    <property type="project" value="TreeGrafter"/>
</dbReference>
<dbReference type="InterPro" id="IPR023302">
    <property type="entry name" value="Pept_S9A_N"/>
</dbReference>
<evidence type="ECO:0000259" key="7">
    <source>
        <dbReference type="Pfam" id="PF00326"/>
    </source>
</evidence>
<dbReference type="Gene3D" id="3.40.50.1820">
    <property type="entry name" value="alpha/beta hydrolase"/>
    <property type="match status" value="1"/>
</dbReference>
<evidence type="ECO:0000256" key="4">
    <source>
        <dbReference type="ARBA" id="ARBA00022801"/>
    </source>
</evidence>
<feature type="domain" description="Peptidase S9 prolyl oligopeptidase catalytic" evidence="7">
    <location>
        <begin position="530"/>
        <end position="671"/>
    </location>
</feature>
<comment type="catalytic activity">
    <reaction evidence="1">
        <text>Hydrolysis of Pro-|-Xaa &gt;&gt; Ala-|-Xaa in oligopeptides.</text>
        <dbReference type="EC" id="3.4.21.26"/>
    </reaction>
</comment>
<name>A0A4V1J179_9FUNG</name>
<evidence type="ECO:0000313" key="10">
    <source>
        <dbReference type="EMBL" id="RKP24376.1"/>
    </source>
</evidence>
<feature type="domain" description="Peptidase S9A N-terminal" evidence="8">
    <location>
        <begin position="4"/>
        <end position="424"/>
    </location>
</feature>
<dbReference type="EC" id="3.4.21.-" evidence="6"/>
<evidence type="ECO:0000256" key="5">
    <source>
        <dbReference type="ARBA" id="ARBA00022825"/>
    </source>
</evidence>
<keyword evidence="3 6" id="KW-0645">Protease</keyword>
<reference evidence="11" key="1">
    <citation type="journal article" date="2018" name="Nat. Microbiol.">
        <title>Leveraging single-cell genomics to expand the fungal tree of life.</title>
        <authorList>
            <person name="Ahrendt S.R."/>
            <person name="Quandt C.A."/>
            <person name="Ciobanu D."/>
            <person name="Clum A."/>
            <person name="Salamov A."/>
            <person name="Andreopoulos B."/>
            <person name="Cheng J.F."/>
            <person name="Woyke T."/>
            <person name="Pelin A."/>
            <person name="Henrissat B."/>
            <person name="Reynolds N.K."/>
            <person name="Benny G.L."/>
            <person name="Smith M.E."/>
            <person name="James T.Y."/>
            <person name="Grigoriev I.V."/>
        </authorList>
    </citation>
    <scope>NUCLEOTIDE SEQUENCE [LARGE SCALE GENOMIC DNA]</scope>
    <source>
        <strain evidence="11">Benny S71-1</strain>
    </source>
</reference>